<accession>X6LS01</accession>
<keyword evidence="3" id="KW-1185">Reference proteome</keyword>
<dbReference type="Proteomes" id="UP000023152">
    <property type="component" value="Unassembled WGS sequence"/>
</dbReference>
<feature type="compositionally biased region" description="Acidic residues" evidence="1">
    <location>
        <begin position="9"/>
        <end position="30"/>
    </location>
</feature>
<gene>
    <name evidence="2" type="ORF">RFI_33007</name>
</gene>
<dbReference type="AlphaFoldDB" id="X6LS01"/>
<sequence length="122" mass="14033">MENIRKKEEEDDEDDDDDDDDDDDNDDDEENRYPLQSQQDKGKKKKKKKHDKDSYLLGNSQEVTLRMTFDNVDAIKEKTLANSLIATKEEVYFKKRDSKGNLSAAVPTEANVLLSSKTNTKT</sequence>
<evidence type="ECO:0000313" key="3">
    <source>
        <dbReference type="Proteomes" id="UP000023152"/>
    </source>
</evidence>
<reference evidence="2 3" key="1">
    <citation type="journal article" date="2013" name="Curr. Biol.">
        <title>The Genome of the Foraminiferan Reticulomyxa filosa.</title>
        <authorList>
            <person name="Glockner G."/>
            <person name="Hulsmann N."/>
            <person name="Schleicher M."/>
            <person name="Noegel A.A."/>
            <person name="Eichinger L."/>
            <person name="Gallinger C."/>
            <person name="Pawlowski J."/>
            <person name="Sierra R."/>
            <person name="Euteneuer U."/>
            <person name="Pillet L."/>
            <person name="Moustafa A."/>
            <person name="Platzer M."/>
            <person name="Groth M."/>
            <person name="Szafranski K."/>
            <person name="Schliwa M."/>
        </authorList>
    </citation>
    <scope>NUCLEOTIDE SEQUENCE [LARGE SCALE GENOMIC DNA]</scope>
</reference>
<dbReference type="EMBL" id="ASPP01029423">
    <property type="protein sequence ID" value="ETO04389.1"/>
    <property type="molecule type" value="Genomic_DNA"/>
</dbReference>
<protein>
    <submittedName>
        <fullName evidence="2">Uncharacterized protein</fullName>
    </submittedName>
</protein>
<evidence type="ECO:0000313" key="2">
    <source>
        <dbReference type="EMBL" id="ETO04389.1"/>
    </source>
</evidence>
<comment type="caution">
    <text evidence="2">The sequence shown here is derived from an EMBL/GenBank/DDBJ whole genome shotgun (WGS) entry which is preliminary data.</text>
</comment>
<evidence type="ECO:0000256" key="1">
    <source>
        <dbReference type="SAM" id="MobiDB-lite"/>
    </source>
</evidence>
<organism evidence="2 3">
    <name type="scientific">Reticulomyxa filosa</name>
    <dbReference type="NCBI Taxonomy" id="46433"/>
    <lineage>
        <taxon>Eukaryota</taxon>
        <taxon>Sar</taxon>
        <taxon>Rhizaria</taxon>
        <taxon>Retaria</taxon>
        <taxon>Foraminifera</taxon>
        <taxon>Monothalamids</taxon>
        <taxon>Reticulomyxidae</taxon>
        <taxon>Reticulomyxa</taxon>
    </lineage>
</organism>
<feature type="region of interest" description="Disordered" evidence="1">
    <location>
        <begin position="1"/>
        <end position="55"/>
    </location>
</feature>
<proteinExistence type="predicted"/>
<name>X6LS01_RETFI</name>